<evidence type="ECO:0000256" key="1">
    <source>
        <dbReference type="ARBA" id="ARBA00008666"/>
    </source>
</evidence>
<gene>
    <name evidence="2" type="ORF">ECRASSUSDP1_LOCUS6275</name>
</gene>
<comment type="caution">
    <text evidence="2">The sequence shown here is derived from an EMBL/GenBank/DDBJ whole genome shotgun (WGS) entry which is preliminary data.</text>
</comment>
<organism evidence="2 3">
    <name type="scientific">Euplotes crassus</name>
    <dbReference type="NCBI Taxonomy" id="5936"/>
    <lineage>
        <taxon>Eukaryota</taxon>
        <taxon>Sar</taxon>
        <taxon>Alveolata</taxon>
        <taxon>Ciliophora</taxon>
        <taxon>Intramacronucleata</taxon>
        <taxon>Spirotrichea</taxon>
        <taxon>Hypotrichia</taxon>
        <taxon>Euplotida</taxon>
        <taxon>Euplotidae</taxon>
        <taxon>Moneuplotes</taxon>
    </lineage>
</organism>
<keyword evidence="3" id="KW-1185">Reference proteome</keyword>
<proteinExistence type="inferred from homology"/>
<name>A0AAD1UBI1_EUPCR</name>
<reference evidence="2" key="1">
    <citation type="submission" date="2023-07" db="EMBL/GenBank/DDBJ databases">
        <authorList>
            <consortium name="AG Swart"/>
            <person name="Singh M."/>
            <person name="Singh A."/>
            <person name="Seah K."/>
            <person name="Emmerich C."/>
        </authorList>
    </citation>
    <scope>NUCLEOTIDE SEQUENCE</scope>
    <source>
        <strain evidence="2">DP1</strain>
    </source>
</reference>
<comment type="similarity">
    <text evidence="1">Belongs to the FAM227 family.</text>
</comment>
<accession>A0AAD1UBI1</accession>
<evidence type="ECO:0000313" key="2">
    <source>
        <dbReference type="EMBL" id="CAI2364925.1"/>
    </source>
</evidence>
<dbReference type="EMBL" id="CAMPGE010006081">
    <property type="protein sequence ID" value="CAI2364925.1"/>
    <property type="molecule type" value="Genomic_DNA"/>
</dbReference>
<dbReference type="InterPro" id="IPR029417">
    <property type="entry name" value="FAM227"/>
</dbReference>
<dbReference type="AlphaFoldDB" id="A0AAD1UBI1"/>
<sequence length="486" mass="57054">MEYTNHKGVGRGVQDIILTGTNYMPITIERDGSLKKHFESYLDCLFQTCNELCKPKDENAHVIPKPLNEALPSRFANLKKIINQVNPRCFYSLYWLVFYEIFQEKKKSELQKLISASFAKGYNQFFCNVKFEDKKKNLHLIPFIFAHAYIKLFYQMFPSSRLLFTRQCGLKIFRLCIYEMQGITVSTTYIEMFLRRNFKDDLLSLISIATCEKTPEEVEFSEERTIVKVTNKGDMREDLSEKIEYILDPVKRERLKNMKNNIVKMSEAMLKQKREMEEEEVHEEKGFDHAFRPVKRKSTTNFLMNFTKVKPRRQKHSSCNRDLNKKEEARTCRQAWLTNWRNSGVKCAETPNLFKRRRKLSQYDTSPSNSKGILSKRMNKHNSVKIIRPMTQVKRSRHSIDNIPISKSGKKSSLVINVDAQYAMKSEAERLNRIAPIKEMFCCTMVSPAMKKFYKFENLVTLSKVNFSRGDSLLFPLKKLPEASKL</sequence>
<dbReference type="Proteomes" id="UP001295684">
    <property type="component" value="Unassembled WGS sequence"/>
</dbReference>
<protein>
    <submittedName>
        <fullName evidence="2">Uncharacterized protein</fullName>
    </submittedName>
</protein>
<dbReference type="Pfam" id="PF14922">
    <property type="entry name" value="FWWh"/>
    <property type="match status" value="1"/>
</dbReference>
<evidence type="ECO:0000313" key="3">
    <source>
        <dbReference type="Proteomes" id="UP001295684"/>
    </source>
</evidence>